<reference evidence="1" key="1">
    <citation type="submission" date="2014-11" db="EMBL/GenBank/DDBJ databases">
        <authorList>
            <person name="Amaro Gonzalez C."/>
        </authorList>
    </citation>
    <scope>NUCLEOTIDE SEQUENCE</scope>
</reference>
<dbReference type="AlphaFoldDB" id="A0A0E9XTB1"/>
<protein>
    <submittedName>
        <fullName evidence="1">Uncharacterized protein</fullName>
    </submittedName>
</protein>
<reference evidence="1" key="2">
    <citation type="journal article" date="2015" name="Fish Shellfish Immunol.">
        <title>Early steps in the European eel (Anguilla anguilla)-Vibrio vulnificus interaction in the gills: Role of the RtxA13 toxin.</title>
        <authorList>
            <person name="Callol A."/>
            <person name="Pajuelo D."/>
            <person name="Ebbesson L."/>
            <person name="Teles M."/>
            <person name="MacKenzie S."/>
            <person name="Amaro C."/>
        </authorList>
    </citation>
    <scope>NUCLEOTIDE SEQUENCE</scope>
</reference>
<organism evidence="1">
    <name type="scientific">Anguilla anguilla</name>
    <name type="common">European freshwater eel</name>
    <name type="synonym">Muraena anguilla</name>
    <dbReference type="NCBI Taxonomy" id="7936"/>
    <lineage>
        <taxon>Eukaryota</taxon>
        <taxon>Metazoa</taxon>
        <taxon>Chordata</taxon>
        <taxon>Craniata</taxon>
        <taxon>Vertebrata</taxon>
        <taxon>Euteleostomi</taxon>
        <taxon>Actinopterygii</taxon>
        <taxon>Neopterygii</taxon>
        <taxon>Teleostei</taxon>
        <taxon>Anguilliformes</taxon>
        <taxon>Anguillidae</taxon>
        <taxon>Anguilla</taxon>
    </lineage>
</organism>
<name>A0A0E9XTB1_ANGAN</name>
<dbReference type="EMBL" id="GBXM01002605">
    <property type="protein sequence ID" value="JAI05973.1"/>
    <property type="molecule type" value="Transcribed_RNA"/>
</dbReference>
<sequence>MRFGMNPVCFALLIFYLKGRKKQDM</sequence>
<accession>A0A0E9XTB1</accession>
<proteinExistence type="predicted"/>
<evidence type="ECO:0000313" key="1">
    <source>
        <dbReference type="EMBL" id="JAI05973.1"/>
    </source>
</evidence>